<name>A0A645JC04_9ZZZZ</name>
<dbReference type="InterPro" id="IPR016176">
    <property type="entry name" value="Cbl-dep_enz_cat"/>
</dbReference>
<dbReference type="Gene3D" id="1.10.8.1000">
    <property type="entry name" value="Ornithine 4,5 aminomutase S component, alpha subunit-like"/>
    <property type="match status" value="1"/>
</dbReference>
<dbReference type="GO" id="GO:0047831">
    <property type="term" value="F:D-ornithine 4,5-aminomutase activity"/>
    <property type="evidence" value="ECO:0007669"/>
    <property type="project" value="UniProtKB-EC"/>
</dbReference>
<evidence type="ECO:0000259" key="1">
    <source>
        <dbReference type="Pfam" id="PF16552"/>
    </source>
</evidence>
<gene>
    <name evidence="2" type="primary">oraS_9</name>
    <name evidence="2" type="ORF">SDC9_208710</name>
</gene>
<dbReference type="InterPro" id="IPR015130">
    <property type="entry name" value="Lys-AminoMut_A"/>
</dbReference>
<dbReference type="GO" id="GO:0031419">
    <property type="term" value="F:cobalamin binding"/>
    <property type="evidence" value="ECO:0007669"/>
    <property type="project" value="InterPro"/>
</dbReference>
<keyword evidence="2" id="KW-0413">Isomerase</keyword>
<dbReference type="SUPFAM" id="SSF51703">
    <property type="entry name" value="Cobalamin (vitamin B12)-dependent enzymes"/>
    <property type="match status" value="1"/>
</dbReference>
<sequence length="120" mass="13431">MKRPDDYLSRRAHLQDLTEEELEQRFWETCAKIVDPMLDLAKKNTTPSIERSVLLRMGFSSPEAAQIVTHTMEHGLMGKGCGHLVYRLAQDQHLTIREAGLRLAQGEGFDALKAVLGGNA</sequence>
<evidence type="ECO:0000313" key="2">
    <source>
        <dbReference type="EMBL" id="MPN60976.1"/>
    </source>
</evidence>
<accession>A0A645JC04</accession>
<protein>
    <submittedName>
        <fullName evidence="2">D-ornithine 4,5-aminomutase subunit alpha</fullName>
        <ecNumber evidence="2">5.4.3.5</ecNumber>
    </submittedName>
</protein>
<organism evidence="2">
    <name type="scientific">bioreactor metagenome</name>
    <dbReference type="NCBI Taxonomy" id="1076179"/>
    <lineage>
        <taxon>unclassified sequences</taxon>
        <taxon>metagenomes</taxon>
        <taxon>ecological metagenomes</taxon>
    </lineage>
</organism>
<dbReference type="EMBL" id="VSSQ01136949">
    <property type="protein sequence ID" value="MPN60976.1"/>
    <property type="molecule type" value="Genomic_DNA"/>
</dbReference>
<dbReference type="AlphaFoldDB" id="A0A645JC04"/>
<dbReference type="Pfam" id="PF16552">
    <property type="entry name" value="OAM_alpha"/>
    <property type="match status" value="1"/>
</dbReference>
<proteinExistence type="predicted"/>
<reference evidence="2" key="1">
    <citation type="submission" date="2019-08" db="EMBL/GenBank/DDBJ databases">
        <authorList>
            <person name="Kucharzyk K."/>
            <person name="Murdoch R.W."/>
            <person name="Higgins S."/>
            <person name="Loffler F."/>
        </authorList>
    </citation>
    <scope>NUCLEOTIDE SEQUENCE</scope>
</reference>
<feature type="domain" description="D-Lysine 5,6-aminomutase alpha subunit" evidence="1">
    <location>
        <begin position="2"/>
        <end position="114"/>
    </location>
</feature>
<dbReference type="Gene3D" id="6.10.250.2220">
    <property type="match status" value="1"/>
</dbReference>
<comment type="caution">
    <text evidence="2">The sequence shown here is derived from an EMBL/GenBank/DDBJ whole genome shotgun (WGS) entry which is preliminary data.</text>
</comment>
<dbReference type="EC" id="5.4.3.5" evidence="2"/>